<proteinExistence type="predicted"/>
<evidence type="ECO:0000313" key="2">
    <source>
        <dbReference type="EMBL" id="SDC34928.1"/>
    </source>
</evidence>
<protein>
    <submittedName>
        <fullName evidence="2">Uncharacterized protein</fullName>
    </submittedName>
</protein>
<feature type="compositionally biased region" description="Acidic residues" evidence="1">
    <location>
        <begin position="32"/>
        <end position="41"/>
    </location>
</feature>
<accession>A0A1G6KVV4</accession>
<dbReference type="Proteomes" id="UP000199245">
    <property type="component" value="Unassembled WGS sequence"/>
</dbReference>
<gene>
    <name evidence="2" type="ORF">SAMN05216337_1002229</name>
</gene>
<dbReference type="AlphaFoldDB" id="A0A1G6KVV4"/>
<feature type="compositionally biased region" description="Basic and acidic residues" evidence="1">
    <location>
        <begin position="46"/>
        <end position="57"/>
    </location>
</feature>
<evidence type="ECO:0000256" key="1">
    <source>
        <dbReference type="SAM" id="MobiDB-lite"/>
    </source>
</evidence>
<dbReference type="EMBL" id="FMZW01000002">
    <property type="protein sequence ID" value="SDC34928.1"/>
    <property type="molecule type" value="Genomic_DNA"/>
</dbReference>
<feature type="compositionally biased region" description="Basic and acidic residues" evidence="1">
    <location>
        <begin position="7"/>
        <end position="23"/>
    </location>
</feature>
<name>A0A1G6KVV4_9BRAD</name>
<sequence>MAKAGKTSKDGAKTKDKADDKSKKPPPPAALQDDDYYEDGDIATPKLDRYGNDDEPL</sequence>
<reference evidence="2 3" key="1">
    <citation type="submission" date="2016-10" db="EMBL/GenBank/DDBJ databases">
        <authorList>
            <person name="de Groot N.N."/>
        </authorList>
    </citation>
    <scope>NUCLEOTIDE SEQUENCE [LARGE SCALE GENOMIC DNA]</scope>
    <source>
        <strain evidence="2 3">R5</strain>
    </source>
</reference>
<evidence type="ECO:0000313" key="3">
    <source>
        <dbReference type="Proteomes" id="UP000199245"/>
    </source>
</evidence>
<dbReference type="RefSeq" id="WP_092078929.1">
    <property type="nucleotide sequence ID" value="NZ_FMZW01000002.1"/>
</dbReference>
<organism evidence="2 3">
    <name type="scientific">Bradyrhizobium brasilense</name>
    <dbReference type="NCBI Taxonomy" id="1419277"/>
    <lineage>
        <taxon>Bacteria</taxon>
        <taxon>Pseudomonadati</taxon>
        <taxon>Pseudomonadota</taxon>
        <taxon>Alphaproteobacteria</taxon>
        <taxon>Hyphomicrobiales</taxon>
        <taxon>Nitrobacteraceae</taxon>
        <taxon>Bradyrhizobium</taxon>
    </lineage>
</organism>
<feature type="region of interest" description="Disordered" evidence="1">
    <location>
        <begin position="1"/>
        <end position="57"/>
    </location>
</feature>